<evidence type="ECO:0000313" key="2">
    <source>
        <dbReference type="Proteomes" id="UP001283361"/>
    </source>
</evidence>
<accession>A0AAE1B698</accession>
<keyword evidence="2" id="KW-1185">Reference proteome</keyword>
<proteinExistence type="predicted"/>
<reference evidence="1" key="1">
    <citation type="journal article" date="2023" name="G3 (Bethesda)">
        <title>A reference genome for the long-term kleptoplast-retaining sea slug Elysia crispata morphotype clarki.</title>
        <authorList>
            <person name="Eastman K.E."/>
            <person name="Pendleton A.L."/>
            <person name="Shaikh M.A."/>
            <person name="Suttiyut T."/>
            <person name="Ogas R."/>
            <person name="Tomko P."/>
            <person name="Gavelis G."/>
            <person name="Widhalm J.R."/>
            <person name="Wisecaver J.H."/>
        </authorList>
    </citation>
    <scope>NUCLEOTIDE SEQUENCE</scope>
    <source>
        <strain evidence="1">ECLA1</strain>
    </source>
</reference>
<dbReference type="EMBL" id="JAWDGP010000503">
    <property type="protein sequence ID" value="KAK3800020.1"/>
    <property type="molecule type" value="Genomic_DNA"/>
</dbReference>
<organism evidence="1 2">
    <name type="scientific">Elysia crispata</name>
    <name type="common">lettuce slug</name>
    <dbReference type="NCBI Taxonomy" id="231223"/>
    <lineage>
        <taxon>Eukaryota</taxon>
        <taxon>Metazoa</taxon>
        <taxon>Spiralia</taxon>
        <taxon>Lophotrochozoa</taxon>
        <taxon>Mollusca</taxon>
        <taxon>Gastropoda</taxon>
        <taxon>Heterobranchia</taxon>
        <taxon>Euthyneura</taxon>
        <taxon>Panpulmonata</taxon>
        <taxon>Sacoglossa</taxon>
        <taxon>Placobranchoidea</taxon>
        <taxon>Plakobranchidae</taxon>
        <taxon>Elysia</taxon>
    </lineage>
</organism>
<dbReference type="AlphaFoldDB" id="A0AAE1B698"/>
<dbReference type="Proteomes" id="UP001283361">
    <property type="component" value="Unassembled WGS sequence"/>
</dbReference>
<evidence type="ECO:0000313" key="1">
    <source>
        <dbReference type="EMBL" id="KAK3800020.1"/>
    </source>
</evidence>
<name>A0AAE1B698_9GAST</name>
<sequence>MNCVSQITTVMGLEKSANSSVVGVQRDLPFQVIGVFAGAPVVEGLTRPPWDTAHRFWSGSNFSVNIG</sequence>
<gene>
    <name evidence="1" type="ORF">RRG08_029742</name>
</gene>
<comment type="caution">
    <text evidence="1">The sequence shown here is derived from an EMBL/GenBank/DDBJ whole genome shotgun (WGS) entry which is preliminary data.</text>
</comment>
<protein>
    <submittedName>
        <fullName evidence="1">Uncharacterized protein</fullName>
    </submittedName>
</protein>